<dbReference type="InterPro" id="IPR014721">
    <property type="entry name" value="Ribsml_uS5_D2-typ_fold_subgr"/>
</dbReference>
<dbReference type="EMBL" id="JBBMRA010000006">
    <property type="protein sequence ID" value="MEM5536381.1"/>
    <property type="molecule type" value="Genomic_DNA"/>
</dbReference>
<dbReference type="PANTHER" id="PTHR43290:SF2">
    <property type="entry name" value="MEVALONATE KINASE"/>
    <property type="match status" value="1"/>
</dbReference>
<keyword evidence="4" id="KW-0547">Nucleotide-binding</keyword>
<dbReference type="Proteomes" id="UP001449225">
    <property type="component" value="Unassembled WGS sequence"/>
</dbReference>
<dbReference type="InterPro" id="IPR006205">
    <property type="entry name" value="Mev_gal_kin"/>
</dbReference>
<keyword evidence="2" id="KW-0444">Lipid biosynthesis</keyword>
<dbReference type="InterPro" id="IPR006204">
    <property type="entry name" value="GHMP_kinase_N_dom"/>
</dbReference>
<evidence type="ECO:0000259" key="11">
    <source>
        <dbReference type="Pfam" id="PF08544"/>
    </source>
</evidence>
<evidence type="ECO:0000256" key="3">
    <source>
        <dbReference type="ARBA" id="ARBA00022679"/>
    </source>
</evidence>
<dbReference type="SUPFAM" id="SSF54211">
    <property type="entry name" value="Ribosomal protein S5 domain 2-like"/>
    <property type="match status" value="1"/>
</dbReference>
<evidence type="ECO:0000256" key="7">
    <source>
        <dbReference type="ARBA" id="ARBA00022842"/>
    </source>
</evidence>
<comment type="caution">
    <text evidence="12">The sequence shown here is derived from an EMBL/GenBank/DDBJ whole genome shotgun (WGS) entry which is preliminary data.</text>
</comment>
<evidence type="ECO:0000313" key="12">
    <source>
        <dbReference type="EMBL" id="MEM5536381.1"/>
    </source>
</evidence>
<keyword evidence="1" id="KW-0963">Cytoplasm</keyword>
<dbReference type="Pfam" id="PF08544">
    <property type="entry name" value="GHMP_kinases_C"/>
    <property type="match status" value="1"/>
</dbReference>
<feature type="domain" description="GHMP kinase C-terminal" evidence="11">
    <location>
        <begin position="220"/>
        <end position="287"/>
    </location>
</feature>
<dbReference type="Gene3D" id="3.30.70.890">
    <property type="entry name" value="GHMP kinase, C-terminal domain"/>
    <property type="match status" value="1"/>
</dbReference>
<dbReference type="PANTHER" id="PTHR43290">
    <property type="entry name" value="MEVALONATE KINASE"/>
    <property type="match status" value="1"/>
</dbReference>
<evidence type="ECO:0000313" key="13">
    <source>
        <dbReference type="Proteomes" id="UP001449225"/>
    </source>
</evidence>
<dbReference type="NCBIfam" id="TIGR00549">
    <property type="entry name" value="mevalon_kin"/>
    <property type="match status" value="1"/>
</dbReference>
<dbReference type="PRINTS" id="PR00959">
    <property type="entry name" value="MEVGALKINASE"/>
</dbReference>
<keyword evidence="5 12" id="KW-0418">Kinase</keyword>
<dbReference type="InterPro" id="IPR036554">
    <property type="entry name" value="GHMP_kinase_C_sf"/>
</dbReference>
<evidence type="ECO:0000256" key="5">
    <source>
        <dbReference type="ARBA" id="ARBA00022777"/>
    </source>
</evidence>
<evidence type="ECO:0000256" key="9">
    <source>
        <dbReference type="ARBA" id="ARBA00029438"/>
    </source>
</evidence>
<organism evidence="12 13">
    <name type="scientific">Neptuniibacter pectenicola</name>
    <dbReference type="NCBI Taxonomy" id="1806669"/>
    <lineage>
        <taxon>Bacteria</taxon>
        <taxon>Pseudomonadati</taxon>
        <taxon>Pseudomonadota</taxon>
        <taxon>Gammaproteobacteria</taxon>
        <taxon>Oceanospirillales</taxon>
        <taxon>Oceanospirillaceae</taxon>
        <taxon>Neptuniibacter</taxon>
    </lineage>
</organism>
<evidence type="ECO:0000259" key="10">
    <source>
        <dbReference type="Pfam" id="PF00288"/>
    </source>
</evidence>
<evidence type="ECO:0000256" key="1">
    <source>
        <dbReference type="ARBA" id="ARBA00022490"/>
    </source>
</evidence>
<comment type="pathway">
    <text evidence="9">Isoprenoid biosynthesis; isopentenyl diphosphate biosynthesis via mevalonate pathway; isopentenyl diphosphate from (R)-mevalonate: step 1/3.</text>
</comment>
<dbReference type="InterPro" id="IPR020568">
    <property type="entry name" value="Ribosomal_Su5_D2-typ_SF"/>
</dbReference>
<evidence type="ECO:0000256" key="4">
    <source>
        <dbReference type="ARBA" id="ARBA00022741"/>
    </source>
</evidence>
<keyword evidence="3 12" id="KW-0808">Transferase</keyword>
<dbReference type="RefSeq" id="WP_339889849.1">
    <property type="nucleotide sequence ID" value="NZ_CAXBCE010000001.1"/>
</dbReference>
<name>A0ABU9TRP7_9GAMM</name>
<evidence type="ECO:0000256" key="6">
    <source>
        <dbReference type="ARBA" id="ARBA00022840"/>
    </source>
</evidence>
<dbReference type="GO" id="GO:0004496">
    <property type="term" value="F:mevalonate kinase activity"/>
    <property type="evidence" value="ECO:0007669"/>
    <property type="project" value="UniProtKB-EC"/>
</dbReference>
<dbReference type="SUPFAM" id="SSF55060">
    <property type="entry name" value="GHMP Kinase, C-terminal domain"/>
    <property type="match status" value="1"/>
</dbReference>
<dbReference type="Pfam" id="PF00288">
    <property type="entry name" value="GHMP_kinases_N"/>
    <property type="match status" value="1"/>
</dbReference>
<dbReference type="InterPro" id="IPR013750">
    <property type="entry name" value="GHMP_kinase_C_dom"/>
</dbReference>
<reference evidence="12 13" key="1">
    <citation type="submission" date="2024-03" db="EMBL/GenBank/DDBJ databases">
        <title>Community enrichment and isolation of bacterial strains for fucoidan degradation.</title>
        <authorList>
            <person name="Sichert A."/>
        </authorList>
    </citation>
    <scope>NUCLEOTIDE SEQUENCE [LARGE SCALE GENOMIC DNA]</scope>
    <source>
        <strain evidence="12 13">AS76</strain>
    </source>
</reference>
<dbReference type="EC" id="2.7.1.36" evidence="12"/>
<keyword evidence="6" id="KW-0067">ATP-binding</keyword>
<dbReference type="Gene3D" id="3.30.230.10">
    <property type="match status" value="1"/>
</dbReference>
<keyword evidence="13" id="KW-1185">Reference proteome</keyword>
<keyword evidence="8" id="KW-0443">Lipid metabolism</keyword>
<proteinExistence type="predicted"/>
<gene>
    <name evidence="12" type="primary">mvk</name>
    <name evidence="12" type="ORF">WNY58_08260</name>
</gene>
<protein>
    <submittedName>
        <fullName evidence="12">Mevalonate kinase</fullName>
        <ecNumber evidence="12">2.7.1.36</ecNumber>
    </submittedName>
</protein>
<feature type="domain" description="GHMP kinase N-terminal" evidence="10">
    <location>
        <begin position="71"/>
        <end position="155"/>
    </location>
</feature>
<evidence type="ECO:0000256" key="2">
    <source>
        <dbReference type="ARBA" id="ARBA00022516"/>
    </source>
</evidence>
<keyword evidence="7" id="KW-0460">Magnesium</keyword>
<accession>A0ABU9TRP7</accession>
<sequence length="309" mass="33431">MVNIRAKVPGSIMLMGEHSVLFGEKALACAVDKYIVVELRPLRERQVVIESALAHYRSTLDQLEPNSNLTFVLAAIELFASQLPSGFVLTIQSEFSHQVGLGSSAAVTAGVVAVLAAYAERDVDNKSLFENALTVVHKVQGGRGSGTDLVASIYGSIVSYSVKPCVVKTLLGQPDIALFYAGYKTKTPDVLRKVEQLSHANPEIYQQIYHLMGQITLKAEKAVVENDWQNLGCLMNHYQGLMDALGVSDHTISDIVYRLRSSDKIQGAKISGSGLGDCVLALGTDPDLSIPYEQIAVAVSEKGVTLEYF</sequence>
<evidence type="ECO:0000256" key="8">
    <source>
        <dbReference type="ARBA" id="ARBA00023098"/>
    </source>
</evidence>